<dbReference type="GO" id="GO:0030170">
    <property type="term" value="F:pyridoxal phosphate binding"/>
    <property type="evidence" value="ECO:0007669"/>
    <property type="project" value="InterPro"/>
</dbReference>
<dbReference type="PANTHER" id="PTHR43094">
    <property type="entry name" value="AMINOTRANSFERASE"/>
    <property type="match status" value="1"/>
</dbReference>
<dbReference type="Proteomes" id="UP000308444">
    <property type="component" value="Unassembled WGS sequence"/>
</dbReference>
<feature type="non-terminal residue" evidence="2">
    <location>
        <position position="1"/>
    </location>
</feature>
<organism evidence="2 3">
    <name type="scientific">Bacillus cereus</name>
    <dbReference type="NCBI Taxonomy" id="1396"/>
    <lineage>
        <taxon>Bacteria</taxon>
        <taxon>Bacillati</taxon>
        <taxon>Bacillota</taxon>
        <taxon>Bacilli</taxon>
        <taxon>Bacillales</taxon>
        <taxon>Bacillaceae</taxon>
        <taxon>Bacillus</taxon>
        <taxon>Bacillus cereus group</taxon>
    </lineage>
</organism>
<evidence type="ECO:0000313" key="3">
    <source>
        <dbReference type="Proteomes" id="UP000308444"/>
    </source>
</evidence>
<dbReference type="PANTHER" id="PTHR43094:SF1">
    <property type="entry name" value="AMINOTRANSFERASE CLASS-III"/>
    <property type="match status" value="1"/>
</dbReference>
<dbReference type="InterPro" id="IPR015422">
    <property type="entry name" value="PyrdxlP-dep_Trfase_small"/>
</dbReference>
<sequence>LYEKTNLIEEVARKTDYVAAQLEKLFAYKHVGDIRQCGLMVGIELVKNKETKEAFDWTERVGVQVCKRSRELGMILRPLGNTIVFMPPLASTFEEIDDMLRILYKAISDVTEGE</sequence>
<dbReference type="AlphaFoldDB" id="A0A9X9F5M5"/>
<reference evidence="2 3" key="1">
    <citation type="journal article" date="2019" name="Environ. Microbiol.">
        <title>An active ?-lactamase is a part of an orchestrated cell wall stress resistance network of Bacillus subtilis and related rhizosphere species.</title>
        <authorList>
            <person name="Bucher T."/>
            <person name="Keren-Paz A."/>
            <person name="Hausser J."/>
            <person name="Olender T."/>
            <person name="Cytryn E."/>
            <person name="Kolodkin-Gal I."/>
        </authorList>
    </citation>
    <scope>NUCLEOTIDE SEQUENCE [LARGE SCALE GENOMIC DNA]</scope>
    <source>
        <strain evidence="2 3">I32</strain>
    </source>
</reference>
<comment type="caution">
    <text evidence="2">The sequence shown here is derived from an EMBL/GenBank/DDBJ whole genome shotgun (WGS) entry which is preliminary data.</text>
</comment>
<dbReference type="Pfam" id="PF00202">
    <property type="entry name" value="Aminotran_3"/>
    <property type="match status" value="1"/>
</dbReference>
<dbReference type="InterPro" id="IPR005814">
    <property type="entry name" value="Aminotrans_3"/>
</dbReference>
<keyword evidence="2" id="KW-0032">Aminotransferase</keyword>
<dbReference type="Gene3D" id="3.90.1150.10">
    <property type="entry name" value="Aspartate Aminotransferase, domain 1"/>
    <property type="match status" value="1"/>
</dbReference>
<dbReference type="EMBL" id="SZOH01001105">
    <property type="protein sequence ID" value="TKJ02299.1"/>
    <property type="molecule type" value="Genomic_DNA"/>
</dbReference>
<comment type="similarity">
    <text evidence="1">Belongs to the class-III pyridoxal-phosphate-dependent aminotransferase family.</text>
</comment>
<accession>A0A9X9F5M5</accession>
<dbReference type="InterPro" id="IPR015424">
    <property type="entry name" value="PyrdxlP-dep_Trfase"/>
</dbReference>
<proteinExistence type="inferred from homology"/>
<protein>
    <submittedName>
        <fullName evidence="2">Aminotransferase class III-fold pyridoxal phosphate-dependent enzyme</fullName>
    </submittedName>
</protein>
<dbReference type="SUPFAM" id="SSF53383">
    <property type="entry name" value="PLP-dependent transferases"/>
    <property type="match status" value="1"/>
</dbReference>
<keyword evidence="2" id="KW-0808">Transferase</keyword>
<evidence type="ECO:0000313" key="2">
    <source>
        <dbReference type="EMBL" id="TKJ02299.1"/>
    </source>
</evidence>
<gene>
    <name evidence="2" type="ORF">FC695_16945</name>
</gene>
<evidence type="ECO:0000256" key="1">
    <source>
        <dbReference type="ARBA" id="ARBA00008954"/>
    </source>
</evidence>
<dbReference type="GO" id="GO:0008483">
    <property type="term" value="F:transaminase activity"/>
    <property type="evidence" value="ECO:0007669"/>
    <property type="project" value="UniProtKB-KW"/>
</dbReference>
<name>A0A9X9F5M5_BACCE</name>